<gene>
    <name evidence="2" type="ORF">HB759_05565</name>
</gene>
<protein>
    <recommendedName>
        <fullName evidence="1">Rhamnogalacturonase A/B/Epimerase-like pectate lyase domain-containing protein</fullName>
    </recommendedName>
</protein>
<evidence type="ECO:0000313" key="3">
    <source>
        <dbReference type="Proteomes" id="UP000532866"/>
    </source>
</evidence>
<sequence length="457" mass="49730">MDNFINIDDFGAVGNGLHDDSEAIYSAIQSLVTQKGGILYIPAKTYAIGKEVVIDFPGIYIRGASPYFSVIKVLENFDGSSAITFKPNTYQLSKGTGIDHGLTVNCNNQEVHGITGVRMYDQVCMQNVEVKNVHKDYSGFNFTQNSEGYSKIGQTLLLENCYGERYGGEANAPMFYFDRYQEVNLVGCKAFPSQANSETLQGDGFYLKDCRGFTFTGCSVAFAENAFIVEAATKNVSGITISGQTNEAIASYALKTKALNATMVESVTVLPIRSEVREIEEKQLDGSERKVVVGGGNFDIQKTTKALIYSMDAALTLGNSSSQNVVFSTASEKVINLAAGNSVFGLANFARSGTSILDALTINEFSSVPTVYFADKAGVNKSRIEQQSANLRFGFRYVEPSGAKSYINKFIILKNDLVNATNIQVTYPEGTNTVVRRVEIGEPNSAGEGYRGLRIRN</sequence>
<dbReference type="RefSeq" id="WP_185373181.1">
    <property type="nucleotide sequence ID" value="NZ_JAARNB010000001.1"/>
</dbReference>
<dbReference type="InterPro" id="IPR011050">
    <property type="entry name" value="Pectin_lyase_fold/virulence"/>
</dbReference>
<dbReference type="Pfam" id="PF12708">
    <property type="entry name" value="Pect-lyase_RHGA_epim"/>
    <property type="match status" value="1"/>
</dbReference>
<dbReference type="EMBL" id="JAAROL010000001">
    <property type="protein sequence ID" value="MBC1331416.1"/>
    <property type="molecule type" value="Genomic_DNA"/>
</dbReference>
<dbReference type="InterPro" id="IPR024535">
    <property type="entry name" value="RHGA/B-epi-like_pectate_lyase"/>
</dbReference>
<name>A0A7X0TPA0_9LIST</name>
<proteinExistence type="predicted"/>
<dbReference type="AlphaFoldDB" id="A0A7X0TPA0"/>
<evidence type="ECO:0000259" key="1">
    <source>
        <dbReference type="Pfam" id="PF12708"/>
    </source>
</evidence>
<organism evidence="2 3">
    <name type="scientific">Listeria booriae</name>
    <dbReference type="NCBI Taxonomy" id="1552123"/>
    <lineage>
        <taxon>Bacteria</taxon>
        <taxon>Bacillati</taxon>
        <taxon>Bacillota</taxon>
        <taxon>Bacilli</taxon>
        <taxon>Bacillales</taxon>
        <taxon>Listeriaceae</taxon>
        <taxon>Listeria</taxon>
    </lineage>
</organism>
<dbReference type="Proteomes" id="UP000532866">
    <property type="component" value="Unassembled WGS sequence"/>
</dbReference>
<feature type="domain" description="Rhamnogalacturonase A/B/Epimerase-like pectate lyase" evidence="1">
    <location>
        <begin position="4"/>
        <end position="135"/>
    </location>
</feature>
<comment type="caution">
    <text evidence="2">The sequence shown here is derived from an EMBL/GenBank/DDBJ whole genome shotgun (WGS) entry which is preliminary data.</text>
</comment>
<dbReference type="InterPro" id="IPR012334">
    <property type="entry name" value="Pectin_lyas_fold"/>
</dbReference>
<accession>A0A7X0TPA0</accession>
<evidence type="ECO:0000313" key="2">
    <source>
        <dbReference type="EMBL" id="MBC1331416.1"/>
    </source>
</evidence>
<dbReference type="Gene3D" id="2.160.20.10">
    <property type="entry name" value="Single-stranded right-handed beta-helix, Pectin lyase-like"/>
    <property type="match status" value="1"/>
</dbReference>
<reference evidence="2 3" key="1">
    <citation type="submission" date="2020-03" db="EMBL/GenBank/DDBJ databases">
        <title>Soil Listeria distribution.</title>
        <authorList>
            <person name="Liao J."/>
            <person name="Wiedmann M."/>
        </authorList>
    </citation>
    <scope>NUCLEOTIDE SEQUENCE [LARGE SCALE GENOMIC DNA]</scope>
    <source>
        <strain evidence="2 3">FSL L7-1833</strain>
    </source>
</reference>
<dbReference type="SUPFAM" id="SSF51126">
    <property type="entry name" value="Pectin lyase-like"/>
    <property type="match status" value="1"/>
</dbReference>